<feature type="transmembrane region" description="Helical" evidence="1">
    <location>
        <begin position="53"/>
        <end position="76"/>
    </location>
</feature>
<dbReference type="AlphaFoldDB" id="A0A382PZ38"/>
<keyword evidence="1" id="KW-1133">Transmembrane helix</keyword>
<evidence type="ECO:0000256" key="1">
    <source>
        <dbReference type="SAM" id="Phobius"/>
    </source>
</evidence>
<sequence>MPDFQTKLSRAAARVQGWRFQLAFLLALVGVLGILAGLAVFDRASPIQERTSLALMGGIVVFGIVFLIGQIVMVALRRPRNSPMARKVEEDHPELMDLFNCAVDLVGRKDSAEMNVIEKRVVQEAGRKTAELRMEQSLLPRPLFRQLALLGIAGCFGLLAYSQVLSPVRKALDSLEDLRAGKVTGLSVVPGSDEFPRGSDVAVQVHIYRGSRKAWVEYEKPDGKVVKDLMRLEGNESETSLAIQKIEAAPDGDGTLFHTDMPH</sequence>
<feature type="transmembrane region" description="Helical" evidence="1">
    <location>
        <begin position="20"/>
        <end position="41"/>
    </location>
</feature>
<keyword evidence="1" id="KW-0472">Membrane</keyword>
<feature type="non-terminal residue" evidence="2">
    <location>
        <position position="263"/>
    </location>
</feature>
<dbReference type="EMBL" id="UINC01110502">
    <property type="protein sequence ID" value="SVC78050.1"/>
    <property type="molecule type" value="Genomic_DNA"/>
</dbReference>
<name>A0A382PZ38_9ZZZZ</name>
<reference evidence="2" key="1">
    <citation type="submission" date="2018-05" db="EMBL/GenBank/DDBJ databases">
        <authorList>
            <person name="Lanie J.A."/>
            <person name="Ng W.-L."/>
            <person name="Kazmierczak K.M."/>
            <person name="Andrzejewski T.M."/>
            <person name="Davidsen T.M."/>
            <person name="Wayne K.J."/>
            <person name="Tettelin H."/>
            <person name="Glass J.I."/>
            <person name="Rusch D."/>
            <person name="Podicherti R."/>
            <person name="Tsui H.-C.T."/>
            <person name="Winkler M.E."/>
        </authorList>
    </citation>
    <scope>NUCLEOTIDE SEQUENCE</scope>
</reference>
<protein>
    <submittedName>
        <fullName evidence="2">Uncharacterized protein</fullName>
    </submittedName>
</protein>
<gene>
    <name evidence="2" type="ORF">METZ01_LOCUS330904</name>
</gene>
<organism evidence="2">
    <name type="scientific">marine metagenome</name>
    <dbReference type="NCBI Taxonomy" id="408172"/>
    <lineage>
        <taxon>unclassified sequences</taxon>
        <taxon>metagenomes</taxon>
        <taxon>ecological metagenomes</taxon>
    </lineage>
</organism>
<proteinExistence type="predicted"/>
<feature type="transmembrane region" description="Helical" evidence="1">
    <location>
        <begin position="143"/>
        <end position="161"/>
    </location>
</feature>
<evidence type="ECO:0000313" key="2">
    <source>
        <dbReference type="EMBL" id="SVC78050.1"/>
    </source>
</evidence>
<accession>A0A382PZ38</accession>
<keyword evidence="1" id="KW-0812">Transmembrane</keyword>